<feature type="transmembrane region" description="Helical" evidence="2">
    <location>
        <begin position="345"/>
        <end position="370"/>
    </location>
</feature>
<reference evidence="4" key="1">
    <citation type="journal article" date="2013" name="Genetics">
        <title>The draft genome and transcriptome of Panagrellus redivivus are shaped by the harsh demands of a free-living lifestyle.</title>
        <authorList>
            <person name="Srinivasan J."/>
            <person name="Dillman A.R."/>
            <person name="Macchietto M.G."/>
            <person name="Heikkinen L."/>
            <person name="Lakso M."/>
            <person name="Fracchia K.M."/>
            <person name="Antoshechkin I."/>
            <person name="Mortazavi A."/>
            <person name="Wong G."/>
            <person name="Sternberg P.W."/>
        </authorList>
    </citation>
    <scope>NUCLEOTIDE SEQUENCE [LARGE SCALE GENOMIC DNA]</scope>
    <source>
        <strain evidence="4">MT8872</strain>
    </source>
</reference>
<keyword evidence="2" id="KW-0812">Transmembrane</keyword>
<dbReference type="Gene3D" id="1.20.1070.10">
    <property type="entry name" value="Rhodopsin 7-helix transmembrane proteins"/>
    <property type="match status" value="1"/>
</dbReference>
<organism evidence="4 5">
    <name type="scientific">Panagrellus redivivus</name>
    <name type="common">Microworm</name>
    <dbReference type="NCBI Taxonomy" id="6233"/>
    <lineage>
        <taxon>Eukaryota</taxon>
        <taxon>Metazoa</taxon>
        <taxon>Ecdysozoa</taxon>
        <taxon>Nematoda</taxon>
        <taxon>Chromadorea</taxon>
        <taxon>Rhabditida</taxon>
        <taxon>Tylenchina</taxon>
        <taxon>Panagrolaimomorpha</taxon>
        <taxon>Panagrolaimoidea</taxon>
        <taxon>Panagrolaimidae</taxon>
        <taxon>Panagrellus</taxon>
    </lineage>
</organism>
<keyword evidence="2" id="KW-1133">Transmembrane helix</keyword>
<sequence length="496" mass="55833">MASKQMNINPTKVIFTGAMIALIMAILSAAPATSQTTTTMKTTTVLPTNCYCGDLTNEDSASCKYNFTGSKVYSNCTCLFSNNMTSTYMIAGSTIYIYCEVVTPTTEKVITNFGVCDTAVVRGSKRTVLKVMLYIGSIWVIIWTVLCFIINIVLKERGHHRYIGLVEEIAIIIMFIFLGFLTTYPDHTTFCKATTVILQIFMTMILAFFVFEAVFAHSLIKGNSKHNGSIPPVLNYIIPVILSLIVGLVSYFTLKDDYADTGVHCFVSTTSDMLWAFGIPDWILTVITLLIGQLAFLACIQASPEVDERQLFWAKKSCKALPILILMLLAPYYLAMFALDQQKFWLTIMFFLVCLPLGPTIFVCHTYCYLNTSTWLYNKTSVAFYTPCPIKDDRPPTPEEPPEEEKPPEPEEEPKEEPKTEEEPPKDDEKPKDPEKKPDEKPKEETPEAPKPEEGPPKTPPAHDPTASQDFYNWVVNRNPTDVDKSQNILFRPRPV</sequence>
<feature type="transmembrane region" description="Helical" evidence="2">
    <location>
        <begin position="232"/>
        <end position="254"/>
    </location>
</feature>
<feature type="transmembrane region" description="Helical" evidence="2">
    <location>
        <begin position="320"/>
        <end position="339"/>
    </location>
</feature>
<dbReference type="WBParaSite" id="Pan_g22116.t1">
    <property type="protein sequence ID" value="Pan_g22116.t1"/>
    <property type="gene ID" value="Pan_g22116"/>
</dbReference>
<name>A0A7E4VL71_PANRE</name>
<keyword evidence="4" id="KW-1185">Reference proteome</keyword>
<feature type="signal peptide" evidence="3">
    <location>
        <begin position="1"/>
        <end position="34"/>
    </location>
</feature>
<feature type="transmembrane region" description="Helical" evidence="2">
    <location>
        <begin position="165"/>
        <end position="184"/>
    </location>
</feature>
<feature type="chain" id="PRO_5029019406" evidence="3">
    <location>
        <begin position="35"/>
        <end position="496"/>
    </location>
</feature>
<feature type="transmembrane region" description="Helical" evidence="2">
    <location>
        <begin position="131"/>
        <end position="153"/>
    </location>
</feature>
<keyword evidence="3" id="KW-0732">Signal</keyword>
<accession>A0A7E4VL71</accession>
<evidence type="ECO:0000313" key="5">
    <source>
        <dbReference type="WBParaSite" id="Pan_g22116.t1"/>
    </source>
</evidence>
<feature type="transmembrane region" description="Helical" evidence="2">
    <location>
        <begin position="274"/>
        <end position="300"/>
    </location>
</feature>
<feature type="compositionally biased region" description="Basic and acidic residues" evidence="1">
    <location>
        <begin position="416"/>
        <end position="456"/>
    </location>
</feature>
<evidence type="ECO:0000313" key="4">
    <source>
        <dbReference type="Proteomes" id="UP000492821"/>
    </source>
</evidence>
<evidence type="ECO:0000256" key="1">
    <source>
        <dbReference type="SAM" id="MobiDB-lite"/>
    </source>
</evidence>
<proteinExistence type="predicted"/>
<evidence type="ECO:0000256" key="2">
    <source>
        <dbReference type="SAM" id="Phobius"/>
    </source>
</evidence>
<reference evidence="5" key="2">
    <citation type="submission" date="2020-10" db="UniProtKB">
        <authorList>
            <consortium name="WormBaseParasite"/>
        </authorList>
    </citation>
    <scope>IDENTIFICATION</scope>
</reference>
<dbReference type="AlphaFoldDB" id="A0A7E4VL71"/>
<dbReference type="Proteomes" id="UP000492821">
    <property type="component" value="Unassembled WGS sequence"/>
</dbReference>
<feature type="region of interest" description="Disordered" evidence="1">
    <location>
        <begin position="391"/>
        <end position="496"/>
    </location>
</feature>
<feature type="transmembrane region" description="Helical" evidence="2">
    <location>
        <begin position="196"/>
        <end position="220"/>
    </location>
</feature>
<keyword evidence="2" id="KW-0472">Membrane</keyword>
<protein>
    <submittedName>
        <fullName evidence="5">G_PROTEIN_RECEP_F2_4 domain-containing protein</fullName>
    </submittedName>
</protein>
<evidence type="ECO:0000256" key="3">
    <source>
        <dbReference type="SAM" id="SignalP"/>
    </source>
</evidence>
<feature type="compositionally biased region" description="Polar residues" evidence="1">
    <location>
        <begin position="466"/>
        <end position="480"/>
    </location>
</feature>